<feature type="domain" description="Cadherin" evidence="14">
    <location>
        <begin position="76"/>
        <end position="204"/>
    </location>
</feature>
<evidence type="ECO:0000256" key="8">
    <source>
        <dbReference type="ARBA" id="ARBA00023180"/>
    </source>
</evidence>
<evidence type="ECO:0000256" key="3">
    <source>
        <dbReference type="ARBA" id="ARBA00022737"/>
    </source>
</evidence>
<comment type="subcellular location">
    <subcellularLocation>
        <location evidence="1">Membrane</location>
        <topology evidence="1">Single-pass membrane protein</topology>
    </subcellularLocation>
</comment>
<dbReference type="InterPro" id="IPR001791">
    <property type="entry name" value="Laminin_G"/>
</dbReference>
<feature type="disulfide bond" evidence="10">
    <location>
        <begin position="1131"/>
        <end position="1140"/>
    </location>
</feature>
<reference evidence="15" key="1">
    <citation type="submission" date="2022-04" db="EMBL/GenBank/DDBJ databases">
        <authorList>
            <person name="Xu L."/>
            <person name="Lv Z."/>
        </authorList>
    </citation>
    <scope>NUCLEOTIDE SEQUENCE</scope>
    <source>
        <strain evidence="15">LV_2022a</strain>
    </source>
</reference>
<evidence type="ECO:0000313" key="16">
    <source>
        <dbReference type="Proteomes" id="UP001292079"/>
    </source>
</evidence>
<evidence type="ECO:0000256" key="6">
    <source>
        <dbReference type="ARBA" id="ARBA00023136"/>
    </source>
</evidence>
<evidence type="ECO:0000256" key="7">
    <source>
        <dbReference type="ARBA" id="ARBA00023157"/>
    </source>
</evidence>
<dbReference type="InterPro" id="IPR000742">
    <property type="entry name" value="EGF"/>
</dbReference>
<dbReference type="CDD" id="cd00054">
    <property type="entry name" value="EGF_CA"/>
    <property type="match status" value="5"/>
</dbReference>
<keyword evidence="4 9" id="KW-0106">Calcium</keyword>
<evidence type="ECO:0000256" key="10">
    <source>
        <dbReference type="PROSITE-ProRule" id="PRU00076"/>
    </source>
</evidence>
<organism evidence="15 16">
    <name type="scientific">Schistosoma mekongi</name>
    <name type="common">Parasitic worm</name>
    <dbReference type="NCBI Taxonomy" id="38744"/>
    <lineage>
        <taxon>Eukaryota</taxon>
        <taxon>Metazoa</taxon>
        <taxon>Spiralia</taxon>
        <taxon>Lophotrochozoa</taxon>
        <taxon>Platyhelminthes</taxon>
        <taxon>Trematoda</taxon>
        <taxon>Digenea</taxon>
        <taxon>Strigeidida</taxon>
        <taxon>Schistosomatoidea</taxon>
        <taxon>Schistosomatidae</taxon>
        <taxon>Schistosoma</taxon>
    </lineage>
</organism>
<dbReference type="Pfam" id="PF00008">
    <property type="entry name" value="EGF"/>
    <property type="match status" value="2"/>
</dbReference>
<evidence type="ECO:0000256" key="4">
    <source>
        <dbReference type="ARBA" id="ARBA00022837"/>
    </source>
</evidence>
<dbReference type="SUPFAM" id="SSF49899">
    <property type="entry name" value="Concanavalin A-like lectins/glucanases"/>
    <property type="match status" value="1"/>
</dbReference>
<dbReference type="PANTHER" id="PTHR24028:SF146">
    <property type="entry name" value="CADHERIN 96CB, ISOFORM D-RELATED"/>
    <property type="match status" value="1"/>
</dbReference>
<dbReference type="GO" id="GO:0007156">
    <property type="term" value="P:homophilic cell adhesion via plasma membrane adhesion molecules"/>
    <property type="evidence" value="ECO:0007669"/>
    <property type="project" value="InterPro"/>
</dbReference>
<dbReference type="CDD" id="cd00110">
    <property type="entry name" value="LamG"/>
    <property type="match status" value="1"/>
</dbReference>
<evidence type="ECO:0000259" key="12">
    <source>
        <dbReference type="PROSITE" id="PS50025"/>
    </source>
</evidence>
<feature type="domain" description="EGF-like" evidence="13">
    <location>
        <begin position="1092"/>
        <end position="1141"/>
    </location>
</feature>
<dbReference type="InterPro" id="IPR013320">
    <property type="entry name" value="ConA-like_dom_sf"/>
</dbReference>
<dbReference type="InterPro" id="IPR050174">
    <property type="entry name" value="Protocadherin/Cadherin-CA"/>
</dbReference>
<reference evidence="15" key="2">
    <citation type="journal article" date="2023" name="Infect Dis Poverty">
        <title>Chromosome-scale genome of the human blood fluke Schistosoma mekongi and its implications for public health.</title>
        <authorList>
            <person name="Zhou M."/>
            <person name="Xu L."/>
            <person name="Xu D."/>
            <person name="Chen W."/>
            <person name="Khan J."/>
            <person name="Hu Y."/>
            <person name="Huang H."/>
            <person name="Wei H."/>
            <person name="Zhang Y."/>
            <person name="Chusongsang P."/>
            <person name="Tanasarnprasert K."/>
            <person name="Hu X."/>
            <person name="Limpanont Y."/>
            <person name="Lv Z."/>
        </authorList>
    </citation>
    <scope>NUCLEOTIDE SEQUENCE</scope>
    <source>
        <strain evidence="15">LV_2022a</strain>
    </source>
</reference>
<keyword evidence="3" id="KW-0677">Repeat</keyword>
<dbReference type="PROSITE" id="PS50025">
    <property type="entry name" value="LAM_G_DOMAIN"/>
    <property type="match status" value="1"/>
</dbReference>
<dbReference type="CDD" id="cd11304">
    <property type="entry name" value="Cadherin_repeat"/>
    <property type="match status" value="2"/>
</dbReference>
<dbReference type="PRINTS" id="PR00205">
    <property type="entry name" value="CADHERIN"/>
</dbReference>
<dbReference type="Gene3D" id="2.60.40.60">
    <property type="entry name" value="Cadherins"/>
    <property type="match status" value="3"/>
</dbReference>
<keyword evidence="6 11" id="KW-0472">Membrane</keyword>
<name>A0AAE2D514_SCHME</name>
<dbReference type="PROSITE" id="PS50268">
    <property type="entry name" value="CADHERIN_2"/>
    <property type="match status" value="2"/>
</dbReference>
<dbReference type="InterPro" id="IPR020894">
    <property type="entry name" value="Cadherin_CS"/>
</dbReference>
<evidence type="ECO:0000256" key="2">
    <source>
        <dbReference type="ARBA" id="ARBA00022692"/>
    </source>
</evidence>
<feature type="domain" description="Laminin G" evidence="12">
    <location>
        <begin position="789"/>
        <end position="1042"/>
    </location>
</feature>
<dbReference type="EMBL" id="JALJAT010000004">
    <property type="protein sequence ID" value="KAK4470380.1"/>
    <property type="molecule type" value="Genomic_DNA"/>
</dbReference>
<dbReference type="SMART" id="SM00112">
    <property type="entry name" value="CA"/>
    <property type="match status" value="2"/>
</dbReference>
<feature type="disulfide bond" evidence="10">
    <location>
        <begin position="757"/>
        <end position="766"/>
    </location>
</feature>
<accession>A0AAE2D514</accession>
<evidence type="ECO:0000256" key="9">
    <source>
        <dbReference type="PROSITE-ProRule" id="PRU00043"/>
    </source>
</evidence>
<dbReference type="SMART" id="SM00181">
    <property type="entry name" value="EGF"/>
    <property type="match status" value="6"/>
</dbReference>
<protein>
    <recommendedName>
        <fullName evidence="17">Protocadherin Fat 1</fullName>
    </recommendedName>
</protein>
<feature type="domain" description="EGF-like" evidence="13">
    <location>
        <begin position="730"/>
        <end position="767"/>
    </location>
</feature>
<feature type="transmembrane region" description="Helical" evidence="11">
    <location>
        <begin position="1332"/>
        <end position="1357"/>
    </location>
</feature>
<feature type="domain" description="EGF-like" evidence="13">
    <location>
        <begin position="1208"/>
        <end position="1243"/>
    </location>
</feature>
<comment type="caution">
    <text evidence="10">Lacks conserved residue(s) required for the propagation of feature annotation.</text>
</comment>
<dbReference type="SMART" id="SM00179">
    <property type="entry name" value="EGF_CA"/>
    <property type="match status" value="3"/>
</dbReference>
<dbReference type="InterPro" id="IPR000152">
    <property type="entry name" value="EGF-type_Asp/Asn_hydroxyl_site"/>
</dbReference>
<dbReference type="SMART" id="SM00282">
    <property type="entry name" value="LamG"/>
    <property type="match status" value="1"/>
</dbReference>
<feature type="disulfide bond" evidence="10">
    <location>
        <begin position="1080"/>
        <end position="1089"/>
    </location>
</feature>
<feature type="disulfide bond" evidence="10">
    <location>
        <begin position="1303"/>
        <end position="1312"/>
    </location>
</feature>
<evidence type="ECO:0000256" key="1">
    <source>
        <dbReference type="ARBA" id="ARBA00004167"/>
    </source>
</evidence>
<dbReference type="GO" id="GO:0005509">
    <property type="term" value="F:calcium ion binding"/>
    <property type="evidence" value="ECO:0007669"/>
    <property type="project" value="UniProtKB-UniRule"/>
</dbReference>
<keyword evidence="8" id="KW-0325">Glycoprotein</keyword>
<comment type="caution">
    <text evidence="15">The sequence shown here is derived from an EMBL/GenBank/DDBJ whole genome shotgun (WGS) entry which is preliminary data.</text>
</comment>
<gene>
    <name evidence="15" type="ORF">MN116_005941</name>
</gene>
<dbReference type="PROSITE" id="PS00232">
    <property type="entry name" value="CADHERIN_1"/>
    <property type="match status" value="1"/>
</dbReference>
<sequence>DLWLQKPLDYEQTSSYFLTIEARDRGQPPLSSTAVLTVHVEDANDNRPQFLGRQRIPESIGLSNLDDLPSIDSDFYQYYYSFSVVENSRNGTVVGKLNAVDPDSGNNGRVSFHLGGNFDFSGLFKSYQQDSEYVEYLTVSEAKTRFNLDSESGRLILTFQPDREVISGYWLVVQVEDHGKPNPLSSLTLVYVQILDINDCPPTFEKSNYEFYVEVDRSGNISTCSEKQSSYEVDCQSTFDGNVLIGRLKLTDADAHPNSGPFTCQLANSGIMQTVLHDSLSSSRSPGTTGTTSSSLFSVRTAEVKVNTTYSTKNNRRSNETDFSRGECLLYAINKLPVGSQSLVIRANDNGLTALHTTTTVTVRVIRMSNLPPEIVYTNSTLIYYRDVYNRNENNFVETSSRKQDVTERNFDKTIGRITIKDRTAHDRLFFELLNDNTTTSNLFSVDQYDGTIRSAIKISSNSSSTSQSILHSSSTSSSKFGIDQFHNLPIHLDSGVYPLRVRVTNGTLTSEATIHIKVIAITEEMLDSSLVIRISNLLPNIFYMENYNALLQNHLSNLLLESSSLHFSTSNPTILSQINNSSQDNVYILSVQETDFPNRPSTSPFVYQESRLVTPHRNKRSLDRAVDILVAVYDPKEREFIKPLKIAQAINTVADRLSAEFGGEIEAIHDVCTPQFCPRGRCYTKVTIDPNGLMNRIEVHRVNQVSPRFVLSPICQCPVHFTGLLCNTPTDPCALANCPTSRLCIPHGLDDYSCICPPPRTGPNCESILIYGDRDDCHSESCFNQRENGPLQFTGGTFIHWELINPNPFYMELKFSFRTRQTNGPLVLIRWSSLRTFQIRLTGSGHLVISAIGLSNGLPTTDWLISYASIADGHWHRVRFILTTLDLNKAAPVDALFRDALLGDLKMKSHSLHPNSNWWAELTVNGINPQSTLIDWSPGDSYQQGILVGADLVHGFRPLSEPYKLTNVQTAPESNLYFNSSQTTPVVFRSGIVGCFRDFAINHLKPPYQINLVPEHTKSALGLYSNPSILIVRTHKLEYGCQPLTTISGSCASGPCLHGGTCVTGRKQSITSSSYTCDCPSLFHGRHCERTNDACLLTPCYNGGSCQTLMTSSISKTPAHSGLAAYRCICPAGLSGLHCETVHPEILSQASLSNKPTEGGDSTLKSGIACHTAQMVLQQQNALNKIQLATSSNHRYAFSVTSLSNMNHDSRKLVCLHSGSCLDSSSGPQCICPTGWQGARCEHDVDECRVVTSIYSSSDLHHSVPYIKWLENRASPSGGLCSPYSSGRGVCYNTPGSYKCNCSVGFSGQHCQSKNLLPLIPDTTILGLSQFHIYITVGLLAFLFLAALTTIVLLACRARGMIGGTFDGNHRSVKSINSYWPNRNQQAKSTSHMSDPRLNRLNHSAGGSLSGVPFVAASPAHLSHASHIGTHPRYHVVSAGHRRPSLASSTFGYPVAMDESATALLNSNSGQMPFSSESVKLGGNCNAGATLTDYTDRDDSVSACNSGLVLYPTGVGDQVPVMMMLSPLPGAHAPVGPGNRASVIARYSPASSVIFYGPGAPSGSATPTNQIHSPQPGFCVDSSGSGYISQRQCFTGSQAALYPAGHPAFLPHPQSHQQFIQMVNMRPSSVVGSDRLSLGSGSDRFSAHSSQVLVQPNGTGPIPLQNCSQSQALTPQLYYHQSTTPQNQTWTPHLSNAGHTQSGLLIMNQNHYDSNLEDACMTLKPHNTDTVKASDVNKLQSSLKSQQTCDIQTPKTTTTAINNNNDSNNNKNNLKLINQRPVPANSQHTTSAFVLQGRQYSGRQQNNHASNLLHAPYPCCLPSYPVSNACCNQYSKYIFEMANQIPYSGYGFTNFLPFRLHQAIPVIQNAPVLPLVFSHQSVGLDLEPNYSLFPENASHIKTYVLNSKSPFRLLDSCPTLNNDTYQLESSTQNNSLLVRDSLGGFHQSSFSAIPSSKRYTLVNDASHEFHHPPTIDNVIIGTAFHRTCRPRRTIKSSAVGLPPLSSRPQSAHLLGLHTKSQLSSNYITNLKSGQSNSEIKNTFVGKTNGCISDPWVGGTDLSTKHLSNNFANTESNDAMPISETACHSQDNKNNKDNDINQNAISNKLDWFGNGGSGYHPLLLNNDICGSFEVNGNHEESQINTNGSSNASTLTSELLKKSLTNGETTTTTKQLSSVNNLIQDEKNIAHIDDV</sequence>
<dbReference type="Proteomes" id="UP001292079">
    <property type="component" value="Unassembled WGS sequence"/>
</dbReference>
<feature type="disulfide bond" evidence="10">
    <location>
        <begin position="1282"/>
        <end position="1292"/>
    </location>
</feature>
<feature type="disulfide bond" evidence="10">
    <location>
        <begin position="1233"/>
        <end position="1242"/>
    </location>
</feature>
<feature type="non-terminal residue" evidence="15">
    <location>
        <position position="2194"/>
    </location>
</feature>
<dbReference type="PROSITE" id="PS50026">
    <property type="entry name" value="EGF_3"/>
    <property type="match status" value="5"/>
</dbReference>
<evidence type="ECO:0000256" key="5">
    <source>
        <dbReference type="ARBA" id="ARBA00022989"/>
    </source>
</evidence>
<dbReference type="InterPro" id="IPR001881">
    <property type="entry name" value="EGF-like_Ca-bd_dom"/>
</dbReference>
<dbReference type="GO" id="GO:0005886">
    <property type="term" value="C:plasma membrane"/>
    <property type="evidence" value="ECO:0007669"/>
    <property type="project" value="InterPro"/>
</dbReference>
<dbReference type="SUPFAM" id="SSF57196">
    <property type="entry name" value="EGF/Laminin"/>
    <property type="match status" value="4"/>
</dbReference>
<keyword evidence="10" id="KW-0245">EGF-like domain</keyword>
<dbReference type="InterPro" id="IPR015919">
    <property type="entry name" value="Cadherin-like_sf"/>
</dbReference>
<dbReference type="Gene3D" id="2.10.25.10">
    <property type="entry name" value="Laminin"/>
    <property type="match status" value="5"/>
</dbReference>
<dbReference type="PROSITE" id="PS00010">
    <property type="entry name" value="ASX_HYDROXYL"/>
    <property type="match status" value="1"/>
</dbReference>
<feature type="domain" description="EGF-like" evidence="13">
    <location>
        <begin position="1278"/>
        <end position="1313"/>
    </location>
</feature>
<evidence type="ECO:0008006" key="17">
    <source>
        <dbReference type="Google" id="ProtNLM"/>
    </source>
</evidence>
<evidence type="ECO:0000313" key="15">
    <source>
        <dbReference type="EMBL" id="KAK4470380.1"/>
    </source>
</evidence>
<keyword evidence="2 11" id="KW-0812">Transmembrane</keyword>
<proteinExistence type="predicted"/>
<dbReference type="PROSITE" id="PS00022">
    <property type="entry name" value="EGF_1"/>
    <property type="match status" value="5"/>
</dbReference>
<keyword evidence="16" id="KW-1185">Reference proteome</keyword>
<feature type="domain" description="EGF-like" evidence="13">
    <location>
        <begin position="1048"/>
        <end position="1090"/>
    </location>
</feature>
<keyword evidence="7 10" id="KW-1015">Disulfide bond</keyword>
<dbReference type="Gene3D" id="2.60.120.200">
    <property type="match status" value="1"/>
</dbReference>
<dbReference type="PANTHER" id="PTHR24028">
    <property type="entry name" value="CADHERIN-87A"/>
    <property type="match status" value="1"/>
</dbReference>
<evidence type="ECO:0000256" key="11">
    <source>
        <dbReference type="SAM" id="Phobius"/>
    </source>
</evidence>
<evidence type="ECO:0000259" key="14">
    <source>
        <dbReference type="PROSITE" id="PS50268"/>
    </source>
</evidence>
<dbReference type="SUPFAM" id="SSF49313">
    <property type="entry name" value="Cadherin-like"/>
    <property type="match status" value="2"/>
</dbReference>
<keyword evidence="5 11" id="KW-1133">Transmembrane helix</keyword>
<dbReference type="PROSITE" id="PS01186">
    <property type="entry name" value="EGF_2"/>
    <property type="match status" value="2"/>
</dbReference>
<evidence type="ECO:0000259" key="13">
    <source>
        <dbReference type="PROSITE" id="PS50026"/>
    </source>
</evidence>
<feature type="domain" description="Cadherin" evidence="14">
    <location>
        <begin position="6"/>
        <end position="50"/>
    </location>
</feature>
<dbReference type="InterPro" id="IPR002126">
    <property type="entry name" value="Cadherin-like_dom"/>
</dbReference>
<dbReference type="Pfam" id="PF00028">
    <property type="entry name" value="Cadherin"/>
    <property type="match status" value="2"/>
</dbReference>